<protein>
    <submittedName>
        <fullName evidence="2">FkbM family methyltransferase</fullName>
    </submittedName>
</protein>
<dbReference type="InterPro" id="IPR052514">
    <property type="entry name" value="SAM-dependent_MTase"/>
</dbReference>
<dbReference type="NCBIfam" id="TIGR01444">
    <property type="entry name" value="fkbM_fam"/>
    <property type="match status" value="1"/>
</dbReference>
<evidence type="ECO:0000259" key="1">
    <source>
        <dbReference type="Pfam" id="PF05050"/>
    </source>
</evidence>
<evidence type="ECO:0000313" key="2">
    <source>
        <dbReference type="EMBL" id="MZR21567.1"/>
    </source>
</evidence>
<dbReference type="EMBL" id="WTVA01000001">
    <property type="protein sequence ID" value="MZR21567.1"/>
    <property type="molecule type" value="Genomic_DNA"/>
</dbReference>
<gene>
    <name evidence="2" type="ORF">GQF03_04430</name>
</gene>
<name>A0A845ME92_9PROT</name>
<dbReference type="Proteomes" id="UP000445696">
    <property type="component" value="Unassembled WGS sequence"/>
</dbReference>
<dbReference type="RefSeq" id="WP_161337951.1">
    <property type="nucleotide sequence ID" value="NZ_JBHSDG010000002.1"/>
</dbReference>
<reference evidence="2 3" key="1">
    <citation type="journal article" date="2014" name="Int. J. Syst. Evol. Microbiol.">
        <title>Sneathiella chungangensis sp. nov., isolated from a marine sand, and emended description of the genus Sneathiella.</title>
        <authorList>
            <person name="Siamphan C."/>
            <person name="Kim H."/>
            <person name="Lee J.S."/>
            <person name="Kim W."/>
        </authorList>
    </citation>
    <scope>NUCLEOTIDE SEQUENCE [LARGE SCALE GENOMIC DNA]</scope>
    <source>
        <strain evidence="2 3">KCTC 32476</strain>
    </source>
</reference>
<organism evidence="2 3">
    <name type="scientific">Sneathiella chungangensis</name>
    <dbReference type="NCBI Taxonomy" id="1418234"/>
    <lineage>
        <taxon>Bacteria</taxon>
        <taxon>Pseudomonadati</taxon>
        <taxon>Pseudomonadota</taxon>
        <taxon>Alphaproteobacteria</taxon>
        <taxon>Sneathiellales</taxon>
        <taxon>Sneathiellaceae</taxon>
        <taxon>Sneathiella</taxon>
    </lineage>
</organism>
<evidence type="ECO:0000313" key="3">
    <source>
        <dbReference type="Proteomes" id="UP000445696"/>
    </source>
</evidence>
<dbReference type="Pfam" id="PF05050">
    <property type="entry name" value="Methyltransf_21"/>
    <property type="match status" value="1"/>
</dbReference>
<dbReference type="OrthoDB" id="9814604at2"/>
<comment type="caution">
    <text evidence="2">The sequence shown here is derived from an EMBL/GenBank/DDBJ whole genome shotgun (WGS) entry which is preliminary data.</text>
</comment>
<dbReference type="PANTHER" id="PTHR34203">
    <property type="entry name" value="METHYLTRANSFERASE, FKBM FAMILY PROTEIN"/>
    <property type="match status" value="1"/>
</dbReference>
<sequence>MTWQPPETFEEKLKRKFIPPQLYMIYRVGKEMRIGEKEIKLLPFLVDRNKAAVDVGAHKGVWSYQLSKVCAEVYAFEPNPKLYPVLEQNIKGRANPRNIALSNFTGTAELRIPRGRKGFSNQGGSLSEVKVSANYKSVEVGAEKLDNLGIQNIGFMKVDVEGHELAVLEGARETLARDKPVMIVEMEEAHAKRPIEELTSAVEAYGYDAFAMKNGILTRFWNIDMEKHHRHAKKRDDYIFNFVFLPSKVTR</sequence>
<dbReference type="GO" id="GO:0008168">
    <property type="term" value="F:methyltransferase activity"/>
    <property type="evidence" value="ECO:0007669"/>
    <property type="project" value="UniProtKB-KW"/>
</dbReference>
<accession>A0A845ME92</accession>
<keyword evidence="2" id="KW-0489">Methyltransferase</keyword>
<dbReference type="Gene3D" id="3.40.50.150">
    <property type="entry name" value="Vaccinia Virus protein VP39"/>
    <property type="match status" value="1"/>
</dbReference>
<feature type="domain" description="Methyltransferase FkbM" evidence="1">
    <location>
        <begin position="54"/>
        <end position="207"/>
    </location>
</feature>
<dbReference type="InterPro" id="IPR006342">
    <property type="entry name" value="FkbM_mtfrase"/>
</dbReference>
<dbReference type="InterPro" id="IPR029063">
    <property type="entry name" value="SAM-dependent_MTases_sf"/>
</dbReference>
<dbReference type="AlphaFoldDB" id="A0A845ME92"/>
<keyword evidence="2" id="KW-0808">Transferase</keyword>
<dbReference type="GO" id="GO:0032259">
    <property type="term" value="P:methylation"/>
    <property type="evidence" value="ECO:0007669"/>
    <property type="project" value="UniProtKB-KW"/>
</dbReference>
<dbReference type="PANTHER" id="PTHR34203:SF15">
    <property type="entry name" value="SLL1173 PROTEIN"/>
    <property type="match status" value="1"/>
</dbReference>
<proteinExistence type="predicted"/>
<keyword evidence="3" id="KW-1185">Reference proteome</keyword>
<dbReference type="SUPFAM" id="SSF53335">
    <property type="entry name" value="S-adenosyl-L-methionine-dependent methyltransferases"/>
    <property type="match status" value="1"/>
</dbReference>